<sequence length="127" mass="14816">MRQLFVSLQSSYDLDVHVQANFSYNKIEIMQKPQTHNHRVIQKVILQNQDIKTRGLKPLLEQPDFNISHLQKSRSQTQYQEMVILPGLEVKNNTISSISPLKVKRQESRAITKYSLPFRNNSAIKLQ</sequence>
<evidence type="ECO:0000313" key="3">
    <source>
        <dbReference type="EMBL" id="CAL6099354.1"/>
    </source>
</evidence>
<reference evidence="2" key="1">
    <citation type="submission" date="2023-06" db="EMBL/GenBank/DDBJ databases">
        <authorList>
            <person name="Kurt Z."/>
        </authorList>
    </citation>
    <scope>NUCLEOTIDE SEQUENCE</scope>
</reference>
<dbReference type="EMBL" id="CAXDID020000519">
    <property type="protein sequence ID" value="CAL6099362.1"/>
    <property type="molecule type" value="Genomic_DNA"/>
</dbReference>
<evidence type="ECO:0000313" key="4">
    <source>
        <dbReference type="EMBL" id="CAL6099362.1"/>
    </source>
</evidence>
<dbReference type="EMBL" id="CAXDID020000519">
    <property type="protein sequence ID" value="CAL6099354.1"/>
    <property type="molecule type" value="Genomic_DNA"/>
</dbReference>
<name>A0AA86NAG6_9EUKA</name>
<protein>
    <submittedName>
        <fullName evidence="3">Hypothetical_protein</fullName>
    </submittedName>
</protein>
<accession>A0AA86NAG6</accession>
<reference evidence="3 5" key="2">
    <citation type="submission" date="2024-07" db="EMBL/GenBank/DDBJ databases">
        <authorList>
            <person name="Akdeniz Z."/>
        </authorList>
    </citation>
    <scope>NUCLEOTIDE SEQUENCE [LARGE SCALE GENOMIC DNA]</scope>
</reference>
<evidence type="ECO:0000313" key="5">
    <source>
        <dbReference type="Proteomes" id="UP001642409"/>
    </source>
</evidence>
<comment type="caution">
    <text evidence="2">The sequence shown here is derived from an EMBL/GenBank/DDBJ whole genome shotgun (WGS) entry which is preliminary data.</text>
</comment>
<gene>
    <name evidence="1" type="ORF">HINF_LOCUS3015</name>
    <name evidence="2" type="ORF">HINF_LOCUS3019</name>
    <name evidence="3" type="ORF">HINF_LOCUS70040</name>
    <name evidence="4" type="ORF">HINF_LOCUS70044</name>
</gene>
<dbReference type="Proteomes" id="UP001642409">
    <property type="component" value="Unassembled WGS sequence"/>
</dbReference>
<dbReference type="EMBL" id="CATOUU010000073">
    <property type="protein sequence ID" value="CAI9915370.1"/>
    <property type="molecule type" value="Genomic_DNA"/>
</dbReference>
<proteinExistence type="predicted"/>
<dbReference type="EMBL" id="CATOUU010000073">
    <property type="protein sequence ID" value="CAI9915374.1"/>
    <property type="molecule type" value="Genomic_DNA"/>
</dbReference>
<organism evidence="2">
    <name type="scientific">Hexamita inflata</name>
    <dbReference type="NCBI Taxonomy" id="28002"/>
    <lineage>
        <taxon>Eukaryota</taxon>
        <taxon>Metamonada</taxon>
        <taxon>Diplomonadida</taxon>
        <taxon>Hexamitidae</taxon>
        <taxon>Hexamitinae</taxon>
        <taxon>Hexamita</taxon>
    </lineage>
</organism>
<keyword evidence="5" id="KW-1185">Reference proteome</keyword>
<evidence type="ECO:0000313" key="1">
    <source>
        <dbReference type="EMBL" id="CAI9915370.1"/>
    </source>
</evidence>
<evidence type="ECO:0000313" key="2">
    <source>
        <dbReference type="EMBL" id="CAI9915374.1"/>
    </source>
</evidence>
<dbReference type="AlphaFoldDB" id="A0AA86NAG6"/>